<comment type="caution">
    <text evidence="4">The sequence shown here is derived from an EMBL/GenBank/DDBJ whole genome shotgun (WGS) entry which is preliminary data.</text>
</comment>
<evidence type="ECO:0000256" key="2">
    <source>
        <dbReference type="SAM" id="SignalP"/>
    </source>
</evidence>
<proteinExistence type="predicted"/>
<keyword evidence="2" id="KW-0732">Signal</keyword>
<reference evidence="4 5" key="1">
    <citation type="submission" date="2018-01" db="EMBL/GenBank/DDBJ databases">
        <title>Whole genome sequencing of Histamine producing bacteria.</title>
        <authorList>
            <person name="Butler K."/>
        </authorList>
    </citation>
    <scope>NUCLEOTIDE SEQUENCE [LARGE SCALE GENOMIC DNA]</scope>
    <source>
        <strain evidence="4 5">DSM 100436</strain>
    </source>
</reference>
<dbReference type="AlphaFoldDB" id="A0A2T3NNM9"/>
<dbReference type="Proteomes" id="UP000241771">
    <property type="component" value="Unassembled WGS sequence"/>
</dbReference>
<dbReference type="RefSeq" id="WP_036822363.1">
    <property type="nucleotide sequence ID" value="NZ_JGVO01000394.1"/>
</dbReference>
<organism evidence="4 5">
    <name type="scientific">Photobacterium sanctipauli</name>
    <dbReference type="NCBI Taxonomy" id="1342794"/>
    <lineage>
        <taxon>Bacteria</taxon>
        <taxon>Pseudomonadati</taxon>
        <taxon>Pseudomonadota</taxon>
        <taxon>Gammaproteobacteria</taxon>
        <taxon>Vibrionales</taxon>
        <taxon>Vibrionaceae</taxon>
        <taxon>Photobacterium</taxon>
    </lineage>
</organism>
<feature type="signal peptide" evidence="2">
    <location>
        <begin position="1"/>
        <end position="25"/>
    </location>
</feature>
<dbReference type="EMBL" id="PYMA01000014">
    <property type="protein sequence ID" value="PSW17592.1"/>
    <property type="molecule type" value="Genomic_DNA"/>
</dbReference>
<evidence type="ECO:0000313" key="4">
    <source>
        <dbReference type="EMBL" id="PSW17592.1"/>
    </source>
</evidence>
<gene>
    <name evidence="4" type="ORF">C9I98_18890</name>
</gene>
<accession>A0A2T3NNM9</accession>
<dbReference type="OrthoDB" id="5761316at2"/>
<feature type="chain" id="PRO_5015706365" evidence="2">
    <location>
        <begin position="26"/>
        <end position="217"/>
    </location>
</feature>
<evidence type="ECO:0000256" key="1">
    <source>
        <dbReference type="SAM" id="Phobius"/>
    </source>
</evidence>
<evidence type="ECO:0000313" key="5">
    <source>
        <dbReference type="Proteomes" id="UP000241771"/>
    </source>
</evidence>
<feature type="transmembrane region" description="Helical" evidence="1">
    <location>
        <begin position="196"/>
        <end position="213"/>
    </location>
</feature>
<keyword evidence="1" id="KW-1133">Transmembrane helix</keyword>
<feature type="domain" description="DUF642" evidence="3">
    <location>
        <begin position="71"/>
        <end position="181"/>
    </location>
</feature>
<name>A0A2T3NNM9_9GAMM</name>
<protein>
    <submittedName>
        <fullName evidence="4">DUF642 domain-containing protein</fullName>
    </submittedName>
</protein>
<dbReference type="Gene3D" id="2.60.120.260">
    <property type="entry name" value="Galactose-binding domain-like"/>
    <property type="match status" value="1"/>
</dbReference>
<keyword evidence="5" id="KW-1185">Reference proteome</keyword>
<sequence>MRWVTNSALKLVLAFSLVFSFSSQANLIINGSFEDIDVRDGRWSYFVPGTPRATGLGWQGDNVEIWDSLFGFEASDGEQHAELNAHPNQGDKFSIFQTFNTIENALYQLSFDYAARRNRNESFNVSVTGDNTLLDYQLDDHTRFSWRTYSGMFTADSSLTTLRFTSNNDGTLGNLIDNVSVTPVNNALNVIPEPDLLFPLILLILFLAVRYQIRRHQ</sequence>
<evidence type="ECO:0000259" key="3">
    <source>
        <dbReference type="Pfam" id="PF04862"/>
    </source>
</evidence>
<dbReference type="InterPro" id="IPR006946">
    <property type="entry name" value="DGR2-like_dom"/>
</dbReference>
<dbReference type="InterPro" id="IPR008979">
    <property type="entry name" value="Galactose-bd-like_sf"/>
</dbReference>
<dbReference type="SUPFAM" id="SSF49785">
    <property type="entry name" value="Galactose-binding domain-like"/>
    <property type="match status" value="1"/>
</dbReference>
<keyword evidence="1" id="KW-0812">Transmembrane</keyword>
<dbReference type="Pfam" id="PF04862">
    <property type="entry name" value="DUF642"/>
    <property type="match status" value="1"/>
</dbReference>
<keyword evidence="1" id="KW-0472">Membrane</keyword>